<keyword evidence="1" id="KW-0472">Membrane</keyword>
<feature type="transmembrane region" description="Helical" evidence="1">
    <location>
        <begin position="14"/>
        <end position="35"/>
    </location>
</feature>
<protein>
    <submittedName>
        <fullName evidence="2">Uncharacterized protein</fullName>
    </submittedName>
</protein>
<sequence>MCADRVREVGWYEWLLIVGVLYTGVGSDLGLNWFAGLITGKRLMPDAGNVFERLYYRAHAVNDPNMRGTQPLAGPADRIPAWNHALAVGNGTIVIALEVLIVIGFFRMAETGVVPKFALLAAFAWLMRSTWGEIAYWHELTRNQVAPLRGRALVWYWTIGIPQAFFPFLVAERFYGGTLYYAVEPLRIAAFLAVPVGLMVLTRISYRGRVW</sequence>
<name>A0A653ETF6_9MYCO</name>
<keyword evidence="1" id="KW-1133">Transmembrane helix</keyword>
<reference evidence="2" key="1">
    <citation type="submission" date="2019-05" db="EMBL/GenBank/DDBJ databases">
        <authorList>
            <person name="Naeem R."/>
            <person name="Antony C."/>
            <person name="Guan Q."/>
        </authorList>
    </citation>
    <scope>NUCLEOTIDE SEQUENCE</scope>
    <source>
        <strain evidence="2">2</strain>
    </source>
</reference>
<gene>
    <name evidence="2" type="ORF">BIN_B_03610</name>
</gene>
<accession>A0A653ETF6</accession>
<feature type="transmembrane region" description="Helical" evidence="1">
    <location>
        <begin position="152"/>
        <end position="171"/>
    </location>
</feature>
<keyword evidence="1" id="KW-0812">Transmembrane</keyword>
<dbReference type="EMBL" id="LR589105">
    <property type="protein sequence ID" value="VTP00579.1"/>
    <property type="molecule type" value="Genomic_DNA"/>
</dbReference>
<dbReference type="AlphaFoldDB" id="A0A653ETF6"/>
<proteinExistence type="predicted"/>
<evidence type="ECO:0000256" key="1">
    <source>
        <dbReference type="SAM" id="Phobius"/>
    </source>
</evidence>
<feature type="transmembrane region" description="Helical" evidence="1">
    <location>
        <begin position="186"/>
        <end position="206"/>
    </location>
</feature>
<evidence type="ECO:0000313" key="2">
    <source>
        <dbReference type="EMBL" id="VTP00579.1"/>
    </source>
</evidence>
<feature type="transmembrane region" description="Helical" evidence="1">
    <location>
        <begin position="85"/>
        <end position="106"/>
    </location>
</feature>
<organism evidence="2">
    <name type="scientific">Mycobacterium riyadhense</name>
    <dbReference type="NCBI Taxonomy" id="486698"/>
    <lineage>
        <taxon>Bacteria</taxon>
        <taxon>Bacillati</taxon>
        <taxon>Actinomycetota</taxon>
        <taxon>Actinomycetes</taxon>
        <taxon>Mycobacteriales</taxon>
        <taxon>Mycobacteriaceae</taxon>
        <taxon>Mycobacterium</taxon>
    </lineage>
</organism>